<feature type="signal peptide" evidence="1">
    <location>
        <begin position="1"/>
        <end position="29"/>
    </location>
</feature>
<dbReference type="SUPFAM" id="SSF53850">
    <property type="entry name" value="Periplasmic binding protein-like II"/>
    <property type="match status" value="1"/>
</dbReference>
<gene>
    <name evidence="3" type="ORF">JT362_14235</name>
</gene>
<evidence type="ECO:0000256" key="1">
    <source>
        <dbReference type="SAM" id="SignalP"/>
    </source>
</evidence>
<keyword evidence="4" id="KW-1185">Reference proteome</keyword>
<evidence type="ECO:0000313" key="4">
    <source>
        <dbReference type="Proteomes" id="UP001156441"/>
    </source>
</evidence>
<dbReference type="InterPro" id="IPR024370">
    <property type="entry name" value="PBP_domain"/>
</dbReference>
<name>A0ABT2J8U3_9PSEU</name>
<accession>A0ABT2J8U3</accession>
<sequence length="336" mass="34730">MRSTLRKGAVTIVGASAILSLALGGIAVADPNLNNAGGALPGYLPDSDDVVGTGSDTSQYVINTAAQAQSSTNPAVRLASFNAFQPGSEANGPVTGDDIVIRDADQVAGSGDEVVIPRPNGSSAGINELLNNPNVDFARSSRGADADDPQEVNDLYFIPALSDGLSYVVDDTAGSDIRSLDTAELAAIYRCTDTRGFNPKLPQSGSGTRSFFLEQIGLENNEIGPCVDQNVQEHDASAVDGDPLAIAPFSTARWSSNPPNPANPPSAVVDIAATSPTAGVFYTTRTIYNVVRVNDYDAPGSPLPALFGPDGYLCDRFDSGLFRQGFGGLGADCGVI</sequence>
<dbReference type="EMBL" id="JAFFZE010000012">
    <property type="protein sequence ID" value="MCT2584280.1"/>
    <property type="molecule type" value="Genomic_DNA"/>
</dbReference>
<organism evidence="3 4">
    <name type="scientific">Actinophytocola gossypii</name>
    <dbReference type="NCBI Taxonomy" id="2812003"/>
    <lineage>
        <taxon>Bacteria</taxon>
        <taxon>Bacillati</taxon>
        <taxon>Actinomycetota</taxon>
        <taxon>Actinomycetes</taxon>
        <taxon>Pseudonocardiales</taxon>
        <taxon>Pseudonocardiaceae</taxon>
    </lineage>
</organism>
<feature type="domain" description="PBP" evidence="2">
    <location>
        <begin position="79"/>
        <end position="219"/>
    </location>
</feature>
<protein>
    <recommendedName>
        <fullName evidence="2">PBP domain-containing protein</fullName>
    </recommendedName>
</protein>
<evidence type="ECO:0000313" key="3">
    <source>
        <dbReference type="EMBL" id="MCT2584280.1"/>
    </source>
</evidence>
<dbReference type="Proteomes" id="UP001156441">
    <property type="component" value="Unassembled WGS sequence"/>
</dbReference>
<dbReference type="RefSeq" id="WP_260191686.1">
    <property type="nucleotide sequence ID" value="NZ_JAFFZE010000012.1"/>
</dbReference>
<keyword evidence="1" id="KW-0732">Signal</keyword>
<dbReference type="Gene3D" id="3.40.190.10">
    <property type="entry name" value="Periplasmic binding protein-like II"/>
    <property type="match status" value="1"/>
</dbReference>
<proteinExistence type="predicted"/>
<feature type="chain" id="PRO_5045602876" description="PBP domain-containing protein" evidence="1">
    <location>
        <begin position="30"/>
        <end position="336"/>
    </location>
</feature>
<dbReference type="Pfam" id="PF12849">
    <property type="entry name" value="PBP_like_2"/>
    <property type="match status" value="1"/>
</dbReference>
<comment type="caution">
    <text evidence="3">The sequence shown here is derived from an EMBL/GenBank/DDBJ whole genome shotgun (WGS) entry which is preliminary data.</text>
</comment>
<reference evidence="3 4" key="1">
    <citation type="submission" date="2021-02" db="EMBL/GenBank/DDBJ databases">
        <title>Actinophytocola xerophila sp. nov., isolated from soil of cotton cropping field.</title>
        <authorList>
            <person name="Huang R."/>
            <person name="Chen X."/>
            <person name="Ge X."/>
            <person name="Liu W."/>
        </authorList>
    </citation>
    <scope>NUCLEOTIDE SEQUENCE [LARGE SCALE GENOMIC DNA]</scope>
    <source>
        <strain evidence="3 4">S1-96</strain>
    </source>
</reference>
<evidence type="ECO:0000259" key="2">
    <source>
        <dbReference type="Pfam" id="PF12849"/>
    </source>
</evidence>